<feature type="non-terminal residue" evidence="2">
    <location>
        <position position="1"/>
    </location>
</feature>
<feature type="region of interest" description="Disordered" evidence="1">
    <location>
        <begin position="1"/>
        <end position="162"/>
    </location>
</feature>
<feature type="compositionally biased region" description="Basic and acidic residues" evidence="1">
    <location>
        <begin position="108"/>
        <end position="137"/>
    </location>
</feature>
<feature type="compositionally biased region" description="Basic and acidic residues" evidence="1">
    <location>
        <begin position="27"/>
        <end position="50"/>
    </location>
</feature>
<dbReference type="EMBL" id="GEDV01001231">
    <property type="protein sequence ID" value="JAP87326.1"/>
    <property type="molecule type" value="Transcribed_RNA"/>
</dbReference>
<dbReference type="AlphaFoldDB" id="A0A131ZA27"/>
<organism evidence="2">
    <name type="scientific">Rhipicephalus appendiculatus</name>
    <name type="common">Brown ear tick</name>
    <dbReference type="NCBI Taxonomy" id="34631"/>
    <lineage>
        <taxon>Eukaryota</taxon>
        <taxon>Metazoa</taxon>
        <taxon>Ecdysozoa</taxon>
        <taxon>Arthropoda</taxon>
        <taxon>Chelicerata</taxon>
        <taxon>Arachnida</taxon>
        <taxon>Acari</taxon>
        <taxon>Parasitiformes</taxon>
        <taxon>Ixodida</taxon>
        <taxon>Ixodoidea</taxon>
        <taxon>Ixodidae</taxon>
        <taxon>Rhipicephalinae</taxon>
        <taxon>Rhipicephalus</taxon>
        <taxon>Rhipicephalus</taxon>
    </lineage>
</organism>
<sequence>DHLPVPDSGSGSPDENVAEAVGPLKECPGHPDVTAERPQDDRPRLPDPELHPTPSHACRSHAPRGNKATLPFNSAHSKLAKRSITGLCPKNAPKKSCAHSAPCSPTKQAERPENAGHPRDAPRSVAEKTLKSIKDANRATATSGEPTQVREKSRSNPAPAPN</sequence>
<accession>A0A131ZA27</accession>
<evidence type="ECO:0000256" key="1">
    <source>
        <dbReference type="SAM" id="MobiDB-lite"/>
    </source>
</evidence>
<name>A0A131ZA27_RHIAP</name>
<proteinExistence type="predicted"/>
<protein>
    <submittedName>
        <fullName evidence="2">Tick transposon</fullName>
    </submittedName>
</protein>
<evidence type="ECO:0000313" key="2">
    <source>
        <dbReference type="EMBL" id="JAP87326.1"/>
    </source>
</evidence>
<reference evidence="2" key="1">
    <citation type="journal article" date="2016" name="Ticks Tick Borne Dis.">
        <title>De novo assembly and annotation of the salivary gland transcriptome of Rhipicephalus appendiculatus male and female ticks during blood feeding.</title>
        <authorList>
            <person name="de Castro M.H."/>
            <person name="de Klerk D."/>
            <person name="Pienaar R."/>
            <person name="Latif A.A."/>
            <person name="Rees D.J."/>
            <person name="Mans B.J."/>
        </authorList>
    </citation>
    <scope>NUCLEOTIDE SEQUENCE</scope>
    <source>
        <tissue evidence="2">Salivary glands</tissue>
    </source>
</reference>